<dbReference type="GO" id="GO:0003676">
    <property type="term" value="F:nucleic acid binding"/>
    <property type="evidence" value="ECO:0007669"/>
    <property type="project" value="InterPro"/>
</dbReference>
<feature type="compositionally biased region" description="Polar residues" evidence="17">
    <location>
        <begin position="30"/>
        <end position="42"/>
    </location>
</feature>
<keyword evidence="7 16" id="KW-0808">Transferase</keyword>
<comment type="function">
    <text evidence="16">Catalytic component of the COMPASS (Set1C) complex that specifically mono-, di- and trimethylates histone H3 to form H3K4me1/2/3. COMPASS recognizes ubiquitinated H2B on one face of the nucleosome which stimulates the methylation of H3 on the opposing face.</text>
</comment>
<dbReference type="SUPFAM" id="SSF82199">
    <property type="entry name" value="SET domain"/>
    <property type="match status" value="1"/>
</dbReference>
<evidence type="ECO:0000256" key="8">
    <source>
        <dbReference type="ARBA" id="ARBA00022691"/>
    </source>
</evidence>
<dbReference type="GO" id="GO:0005694">
    <property type="term" value="C:chromosome"/>
    <property type="evidence" value="ECO:0007669"/>
    <property type="project" value="UniProtKB-SubCell"/>
</dbReference>
<evidence type="ECO:0000256" key="16">
    <source>
        <dbReference type="PIRNR" id="PIRNR037104"/>
    </source>
</evidence>
<evidence type="ECO:0000256" key="14">
    <source>
        <dbReference type="ARBA" id="ARBA00047583"/>
    </source>
</evidence>
<dbReference type="Gene3D" id="3.30.70.330">
    <property type="match status" value="1"/>
</dbReference>
<dbReference type="Proteomes" id="UP001161017">
    <property type="component" value="Unassembled WGS sequence"/>
</dbReference>
<feature type="compositionally biased region" description="Low complexity" evidence="17">
    <location>
        <begin position="87"/>
        <end position="96"/>
    </location>
</feature>
<comment type="function">
    <text evidence="11">Catalytic component of the COMPASS (Set1C) complex that specifically mono-, di- and trimethylates histone H3 to form H3K4me1/2/3. Binds RNAs which might negatively affect its histone methyltransferase activity. COMPASS recognizes ubiquitinated H2B on one face of the nucleosome which stimulates the methylation of H3 on the opposing face.</text>
</comment>
<dbReference type="SMART" id="SM00508">
    <property type="entry name" value="PostSET"/>
    <property type="match status" value="1"/>
</dbReference>
<feature type="region of interest" description="Disordered" evidence="17">
    <location>
        <begin position="30"/>
        <end position="136"/>
    </location>
</feature>
<evidence type="ECO:0000256" key="2">
    <source>
        <dbReference type="ARBA" id="ARBA00004286"/>
    </source>
</evidence>
<dbReference type="InterPro" id="IPR035979">
    <property type="entry name" value="RBD_domain_sf"/>
</dbReference>
<dbReference type="PANTHER" id="PTHR45814">
    <property type="entry name" value="HISTONE-LYSINE N-METHYLTRANSFERASE SETD1"/>
    <property type="match status" value="1"/>
</dbReference>
<protein>
    <recommendedName>
        <fullName evidence="4 16">Histone-lysine N-methyltransferase, H3 lysine-4 specific</fullName>
        <ecNumber evidence="3 16">2.1.1.354</ecNumber>
    </recommendedName>
</protein>
<dbReference type="InterPro" id="IPR003616">
    <property type="entry name" value="Post-SET_dom"/>
</dbReference>
<evidence type="ECO:0000259" key="18">
    <source>
        <dbReference type="PROSITE" id="PS50280"/>
    </source>
</evidence>
<dbReference type="InterPro" id="IPR024657">
    <property type="entry name" value="COMPASS_Set1_N-SET"/>
</dbReference>
<comment type="subcellular location">
    <subcellularLocation>
        <location evidence="2">Chromosome</location>
    </subcellularLocation>
    <subcellularLocation>
        <location evidence="1 16">Nucleus</location>
    </subcellularLocation>
</comment>
<organism evidence="20 21">
    <name type="scientific">Ramalina farinacea</name>
    <dbReference type="NCBI Taxonomy" id="258253"/>
    <lineage>
        <taxon>Eukaryota</taxon>
        <taxon>Fungi</taxon>
        <taxon>Dikarya</taxon>
        <taxon>Ascomycota</taxon>
        <taxon>Pezizomycotina</taxon>
        <taxon>Lecanoromycetes</taxon>
        <taxon>OSLEUM clade</taxon>
        <taxon>Lecanoromycetidae</taxon>
        <taxon>Lecanorales</taxon>
        <taxon>Lecanorineae</taxon>
        <taxon>Ramalinaceae</taxon>
        <taxon>Ramalina</taxon>
    </lineage>
</organism>
<dbReference type="InterPro" id="IPR044570">
    <property type="entry name" value="Set1-like"/>
</dbReference>
<reference evidence="20" key="1">
    <citation type="journal article" date="2023" name="Genome Biol. Evol.">
        <title>First Whole Genome Sequence and Flow Cytometry Genome Size Data for the Lichen-Forming Fungus Ramalina farinacea (Ascomycota).</title>
        <authorList>
            <person name="Llewellyn T."/>
            <person name="Mian S."/>
            <person name="Hill R."/>
            <person name="Leitch I.J."/>
            <person name="Gaya E."/>
        </authorList>
    </citation>
    <scope>NUCLEOTIDE SEQUENCE</scope>
    <source>
        <strain evidence="20">LIQ254RAFAR</strain>
    </source>
</reference>
<dbReference type="Pfam" id="PF00856">
    <property type="entry name" value="SET"/>
    <property type="match status" value="1"/>
</dbReference>
<proteinExistence type="predicted"/>
<keyword evidence="8 16" id="KW-0949">S-adenosyl-L-methionine</keyword>
<evidence type="ECO:0000256" key="1">
    <source>
        <dbReference type="ARBA" id="ARBA00004123"/>
    </source>
</evidence>
<keyword evidence="6 16" id="KW-0489">Methyltransferase</keyword>
<dbReference type="PIRSF" id="PIRSF037104">
    <property type="entry name" value="Histone_H3-K4_mtfrase_Set1_fun"/>
    <property type="match status" value="1"/>
</dbReference>
<comment type="subunit">
    <text evidence="12">Component of the Set1C/COMPASS complex.</text>
</comment>
<evidence type="ECO:0000256" key="7">
    <source>
        <dbReference type="ARBA" id="ARBA00022679"/>
    </source>
</evidence>
<comment type="subunit">
    <text evidence="16">Component of the COMPASS (Set1C) complex.</text>
</comment>
<accession>A0AA43QUM1</accession>
<dbReference type="GO" id="GO:0048188">
    <property type="term" value="C:Set1C/COMPASS complex"/>
    <property type="evidence" value="ECO:0007669"/>
    <property type="project" value="InterPro"/>
</dbReference>
<keyword evidence="10 16" id="KW-0539">Nucleus</keyword>
<evidence type="ECO:0000256" key="4">
    <source>
        <dbReference type="ARBA" id="ARBA00015839"/>
    </source>
</evidence>
<feature type="region of interest" description="Disordered" evidence="17">
    <location>
        <begin position="372"/>
        <end position="432"/>
    </location>
</feature>
<feature type="compositionally biased region" description="Basic and acidic residues" evidence="17">
    <location>
        <begin position="785"/>
        <end position="798"/>
    </location>
</feature>
<evidence type="ECO:0000256" key="11">
    <source>
        <dbReference type="ARBA" id="ARBA00044492"/>
    </source>
</evidence>
<keyword evidence="21" id="KW-1185">Reference proteome</keyword>
<gene>
    <name evidence="20" type="primary">SET1</name>
    <name evidence="20" type="ORF">OHK93_002405</name>
</gene>
<dbReference type="AlphaFoldDB" id="A0AA43QUM1"/>
<feature type="compositionally biased region" description="Polar residues" evidence="17">
    <location>
        <begin position="216"/>
        <end position="228"/>
    </location>
</feature>
<dbReference type="Pfam" id="PF11764">
    <property type="entry name" value="N-SET"/>
    <property type="match status" value="1"/>
</dbReference>
<evidence type="ECO:0000256" key="6">
    <source>
        <dbReference type="ARBA" id="ARBA00022603"/>
    </source>
</evidence>
<dbReference type="SUPFAM" id="SSF54928">
    <property type="entry name" value="RNA-binding domain, RBD"/>
    <property type="match status" value="1"/>
</dbReference>
<dbReference type="SMART" id="SM00317">
    <property type="entry name" value="SET"/>
    <property type="match status" value="1"/>
</dbReference>
<feature type="compositionally biased region" description="Polar residues" evidence="17">
    <location>
        <begin position="111"/>
        <end position="135"/>
    </location>
</feature>
<feature type="compositionally biased region" description="Basic and acidic residues" evidence="17">
    <location>
        <begin position="723"/>
        <end position="740"/>
    </location>
</feature>
<feature type="compositionally biased region" description="Polar residues" evidence="17">
    <location>
        <begin position="52"/>
        <end position="67"/>
    </location>
</feature>
<dbReference type="GO" id="GO:0032259">
    <property type="term" value="P:methylation"/>
    <property type="evidence" value="ECO:0007669"/>
    <property type="project" value="UniProtKB-KW"/>
</dbReference>
<dbReference type="PANTHER" id="PTHR45814:SF2">
    <property type="entry name" value="HISTONE-LYSINE N-METHYLTRANSFERASE SETD1"/>
    <property type="match status" value="1"/>
</dbReference>
<feature type="domain" description="SET" evidence="18">
    <location>
        <begin position="1096"/>
        <end position="1213"/>
    </location>
</feature>
<feature type="compositionally biased region" description="Basic and acidic residues" evidence="17">
    <location>
        <begin position="200"/>
        <end position="215"/>
    </location>
</feature>
<evidence type="ECO:0000313" key="21">
    <source>
        <dbReference type="Proteomes" id="UP001161017"/>
    </source>
</evidence>
<dbReference type="InterPro" id="IPR046341">
    <property type="entry name" value="SET_dom_sf"/>
</dbReference>
<dbReference type="Gene3D" id="2.170.270.10">
    <property type="entry name" value="SET domain"/>
    <property type="match status" value="1"/>
</dbReference>
<dbReference type="Pfam" id="PF11767">
    <property type="entry name" value="SET_assoc"/>
    <property type="match status" value="1"/>
</dbReference>
<feature type="compositionally biased region" description="Basic residues" evidence="17">
    <location>
        <begin position="843"/>
        <end position="855"/>
    </location>
</feature>
<dbReference type="PROSITE" id="PS51572">
    <property type="entry name" value="SAM_MT43_1"/>
    <property type="match status" value="1"/>
</dbReference>
<comment type="caution">
    <text evidence="20">The sequence shown here is derived from an EMBL/GenBank/DDBJ whole genome shotgun (WGS) entry which is preliminary data.</text>
</comment>
<evidence type="ECO:0000259" key="19">
    <source>
        <dbReference type="PROSITE" id="PS50868"/>
    </source>
</evidence>
<dbReference type="EMBL" id="JAPUFD010000013">
    <property type="protein sequence ID" value="MDI1491198.1"/>
    <property type="molecule type" value="Genomic_DNA"/>
</dbReference>
<evidence type="ECO:0000256" key="3">
    <source>
        <dbReference type="ARBA" id="ARBA00012182"/>
    </source>
</evidence>
<evidence type="ECO:0000256" key="13">
    <source>
        <dbReference type="ARBA" id="ARBA00047571"/>
    </source>
</evidence>
<feature type="region of interest" description="Disordered" evidence="17">
    <location>
        <begin position="687"/>
        <end position="856"/>
    </location>
</feature>
<evidence type="ECO:0000256" key="9">
    <source>
        <dbReference type="ARBA" id="ARBA00022853"/>
    </source>
</evidence>
<evidence type="ECO:0000256" key="5">
    <source>
        <dbReference type="ARBA" id="ARBA00022454"/>
    </source>
</evidence>
<dbReference type="EC" id="2.1.1.354" evidence="3 16"/>
<comment type="catalytic activity">
    <reaction evidence="14">
        <text>N(6)-methyl-L-lysyl(4)-[histone H3] + S-adenosyl-L-methionine = N(6),N(6)-dimethyl-L-lysyl(4)-[histone H3] + S-adenosyl-L-homocysteine + H(+)</text>
        <dbReference type="Rhea" id="RHEA:60268"/>
        <dbReference type="Rhea" id="RHEA-COMP:15540"/>
        <dbReference type="Rhea" id="RHEA-COMP:15543"/>
        <dbReference type="ChEBI" id="CHEBI:15378"/>
        <dbReference type="ChEBI" id="CHEBI:57856"/>
        <dbReference type="ChEBI" id="CHEBI:59789"/>
        <dbReference type="ChEBI" id="CHEBI:61929"/>
        <dbReference type="ChEBI" id="CHEBI:61976"/>
    </reaction>
</comment>
<evidence type="ECO:0000256" key="10">
    <source>
        <dbReference type="ARBA" id="ARBA00023242"/>
    </source>
</evidence>
<feature type="compositionally biased region" description="Basic and acidic residues" evidence="17">
    <location>
        <begin position="69"/>
        <end position="78"/>
    </location>
</feature>
<evidence type="ECO:0000256" key="17">
    <source>
        <dbReference type="SAM" id="MobiDB-lite"/>
    </source>
</evidence>
<dbReference type="InterPro" id="IPR012677">
    <property type="entry name" value="Nucleotide-bd_a/b_plait_sf"/>
</dbReference>
<name>A0AA43QUM1_9LECA</name>
<keyword evidence="9 16" id="KW-0156">Chromatin regulator</keyword>
<feature type="domain" description="Post-SET" evidence="19">
    <location>
        <begin position="1222"/>
        <end position="1238"/>
    </location>
</feature>
<dbReference type="InterPro" id="IPR017111">
    <property type="entry name" value="Set1_fungi"/>
</dbReference>
<dbReference type="InterPro" id="IPR024636">
    <property type="entry name" value="SET_assoc"/>
</dbReference>
<keyword evidence="5 16" id="KW-0158">Chromosome</keyword>
<sequence length="1238" mass="138152">MSRSSKGFADFFPTAPAVLKARNKSNSPFAIDSQHIQPQSAKGVSAIKDSRGSSALANGAHNSNLNTGPHHDEREVNKADLANEVGSASSTSTASSVFSNKQRSTKLAPASSASNPTDLTPLTNLDSSPRMNGMQSPARRPALEALSGLVPTPTSPSIASSVKNASPTESEIGHLHPAKSLQARPSKGKPKGYRIVYDPAMDKASKVKEKRHREAQYQSFGETESENPPSDPRLSIRGYSKGAANKAKARLRIAPYDLEPYPYDKRTSTTPGPPIRIVVTGFDPLSPVTHLRQLFSSFGEIEKIISQTDPETGSFLGICLIKYKDRPAGRGRPAMLASASAGLAYTECQNGQQRIGLHQVVVELDRDGSVGRRATARAIDKQRPKMQNTRPIKREIPPEPLGPPPTAPKGPSAKASVRQGHTAPPSHLETSRKFHDLGQRNLIEEAPVLDQLKHEPYLFIAQCYVPVMASTIGHLQGRMKSHNWNEIRCDKTGYYITFEDSKKGEDECLHCFKQCHMKQLFDYVMNMECYRYGRPGYERSPSPERLIATRREHERLERLRKDSEMDLEEDKRQRALNLDPVRAAMHNIEGELLSKLLEDAKSKIVPEVLFQFLDPNRHAEKRRKLNISDPNDKDKPFHRSGGYGELPSIGSPDPFNNAARHSLLGASLNITALPRIRKATGIKRENVAFADDRRKQRPVKRNQVRGLHHRLHQIHQDEDESDEEHRTSLTRDSEEPESRPLSRMSLDSDMTEEDEARQTPMATILPDHEQENVTTSTVKKRKRLVKDDQANKRPKEEQGLADNIGADYTDGIPDSVDLRLDSEEMTPDVTAAPDGESEANKIQTKKAKSKKKSKKQIFEEREALKRQVQIPKPGSGATVLPEEHPQQAHASVVHQEQPSARVEYAATAGEPKRTVEEDADVVLDLDGWQHSVKDYEDLYLLRKVLSGQASARIGNVASWAWKQKEIKAINRGGETGIIRSETRIEGYYVPNSTGCARTEGSKKILESEKSKYLPHRIKVQKAREEREAKAKEDPAAAAAEASRLALAKNNAKAASRLNRVNNRRLVADIEAQKQVLTMANGDGDAIRFNQLKKRKKPVKFARSAIHNWGLYAMEDIAANDMIIEYVGEKVRQQVADMRERQYLKSGIGSSYLFRIDENTVIDATKRGGIARFINHSCTPNCTAKIIKVEGSKRIVIYALREIGQNEELTYDYKFEREWDSDDRIPCLCGSTGCKGFLN</sequence>
<evidence type="ECO:0000313" key="20">
    <source>
        <dbReference type="EMBL" id="MDI1491198.1"/>
    </source>
</evidence>
<feature type="compositionally biased region" description="Pro residues" evidence="17">
    <location>
        <begin position="398"/>
        <end position="408"/>
    </location>
</feature>
<evidence type="ECO:0000256" key="12">
    <source>
        <dbReference type="ARBA" id="ARBA00044515"/>
    </source>
</evidence>
<dbReference type="GO" id="GO:0140999">
    <property type="term" value="F:histone H3K4 trimethyltransferase activity"/>
    <property type="evidence" value="ECO:0007669"/>
    <property type="project" value="UniProtKB-EC"/>
</dbReference>
<dbReference type="PROSITE" id="PS50868">
    <property type="entry name" value="POST_SET"/>
    <property type="match status" value="1"/>
</dbReference>
<dbReference type="CDD" id="cd20072">
    <property type="entry name" value="SET_SET1"/>
    <property type="match status" value="1"/>
</dbReference>
<dbReference type="SMART" id="SM01291">
    <property type="entry name" value="N-SET"/>
    <property type="match status" value="1"/>
</dbReference>
<comment type="catalytic activity">
    <reaction evidence="15">
        <text>N(6),N(6)-dimethyl-L-lysyl(4)-[histone H3] + S-adenosyl-L-methionine = N(6),N(6),N(6)-trimethyl-L-lysyl(4)-[histone H3] + S-adenosyl-L-homocysteine + H(+)</text>
        <dbReference type="Rhea" id="RHEA:60272"/>
        <dbReference type="Rhea" id="RHEA-COMP:15537"/>
        <dbReference type="Rhea" id="RHEA-COMP:15540"/>
        <dbReference type="ChEBI" id="CHEBI:15378"/>
        <dbReference type="ChEBI" id="CHEBI:57856"/>
        <dbReference type="ChEBI" id="CHEBI:59789"/>
        <dbReference type="ChEBI" id="CHEBI:61961"/>
        <dbReference type="ChEBI" id="CHEBI:61976"/>
    </reaction>
</comment>
<feature type="region of interest" description="Disordered" evidence="17">
    <location>
        <begin position="621"/>
        <end position="653"/>
    </location>
</feature>
<feature type="region of interest" description="Disordered" evidence="17">
    <location>
        <begin position="148"/>
        <end position="237"/>
    </location>
</feature>
<dbReference type="InterPro" id="IPR001214">
    <property type="entry name" value="SET_dom"/>
</dbReference>
<feature type="compositionally biased region" description="Basic residues" evidence="17">
    <location>
        <begin position="695"/>
        <end position="713"/>
    </location>
</feature>
<dbReference type="PROSITE" id="PS50280">
    <property type="entry name" value="SET"/>
    <property type="match status" value="1"/>
</dbReference>
<evidence type="ECO:0000256" key="15">
    <source>
        <dbReference type="ARBA" id="ARBA00049129"/>
    </source>
</evidence>
<feature type="compositionally biased region" description="Polar residues" evidence="17">
    <location>
        <begin position="155"/>
        <end position="169"/>
    </location>
</feature>
<comment type="catalytic activity">
    <reaction evidence="13 16">
        <text>L-lysyl(4)-[histone H3] + 3 S-adenosyl-L-methionine = N(6),N(6),N(6)-trimethyl-L-lysyl(4)-[histone H3] + 3 S-adenosyl-L-homocysteine + 3 H(+)</text>
        <dbReference type="Rhea" id="RHEA:60260"/>
        <dbReference type="Rhea" id="RHEA-COMP:15537"/>
        <dbReference type="Rhea" id="RHEA-COMP:15547"/>
        <dbReference type="ChEBI" id="CHEBI:15378"/>
        <dbReference type="ChEBI" id="CHEBI:29969"/>
        <dbReference type="ChEBI" id="CHEBI:57856"/>
        <dbReference type="ChEBI" id="CHEBI:59789"/>
        <dbReference type="ChEBI" id="CHEBI:61961"/>
        <dbReference type="EC" id="2.1.1.354"/>
    </reaction>
</comment>